<sequence length="95" mass="11014">MLAFGSQARSAEPILKQMHGTWRSENRLILIDTERMLGNTDDTRPFQRDALTLRNISGRMIVFEIGRKRFIGLFDRNELRLTGDGIADSEILHRR</sequence>
<dbReference type="EMBL" id="CP102774">
    <property type="protein sequence ID" value="UZF89154.1"/>
    <property type="molecule type" value="Genomic_DNA"/>
</dbReference>
<accession>A0A9E8A280</accession>
<gene>
    <name evidence="1" type="ORF">NWE54_10375</name>
</gene>
<proteinExistence type="predicted"/>
<evidence type="ECO:0000313" key="1">
    <source>
        <dbReference type="EMBL" id="UZF89154.1"/>
    </source>
</evidence>
<organism evidence="1">
    <name type="scientific">Bosea sp. NBC_00436</name>
    <dbReference type="NCBI Taxonomy" id="2969620"/>
    <lineage>
        <taxon>Bacteria</taxon>
        <taxon>Pseudomonadati</taxon>
        <taxon>Pseudomonadota</taxon>
        <taxon>Alphaproteobacteria</taxon>
        <taxon>Hyphomicrobiales</taxon>
        <taxon>Boseaceae</taxon>
        <taxon>Bosea</taxon>
    </lineage>
</organism>
<name>A0A9E8A280_9HYPH</name>
<reference evidence="1" key="1">
    <citation type="submission" date="2022-08" db="EMBL/GenBank/DDBJ databases">
        <title>Complete Genome Sequences of 2 Bosea sp. soil isolates.</title>
        <authorList>
            <person name="Alvarez Arevalo M."/>
            <person name="Sterndorff E.B."/>
            <person name="Faurdal D."/>
            <person name="Joergensen T.S."/>
            <person name="Weber T."/>
        </authorList>
    </citation>
    <scope>NUCLEOTIDE SEQUENCE</scope>
    <source>
        <strain evidence="1">NBC_00436</strain>
    </source>
</reference>
<dbReference type="AlphaFoldDB" id="A0A9E8A280"/>
<protein>
    <submittedName>
        <fullName evidence="1">Uncharacterized protein</fullName>
    </submittedName>
</protein>